<protein>
    <submittedName>
        <fullName evidence="1">Uncharacterized protein</fullName>
    </submittedName>
</protein>
<name>A0ABW6D3K2_9BACT</name>
<sequence length="178" mass="20490">MFSTLFYIFMLFYDGLFAKSSEEYNAQIVQLNKQITLHQYEKALLNAQSIQHSSIFTNPEIEHLIVVLELKTHLNTAKSSNILIKDHSVNNDILYSYFMAMKGETKNGYSDLHKSIIENGNVDTLVKAFELYAINFPQNKLKKQASSAQMISQTQKINTQEALSLLDLMKKKQKNLIY</sequence>
<accession>A0ABW6D3K2</accession>
<reference evidence="1 2" key="1">
    <citation type="submission" date="2024-03" db="EMBL/GenBank/DDBJ databases">
        <title>Aquirufa genome sequencing.</title>
        <authorList>
            <person name="Pitt A."/>
            <person name="Hahn M.W."/>
        </authorList>
    </citation>
    <scope>NUCLEOTIDE SEQUENCE [LARGE SCALE GENOMIC DNA]</scope>
    <source>
        <strain evidence="1 2">KTFRIE-69F</strain>
    </source>
</reference>
<gene>
    <name evidence="1" type="ORF">SKC35_03695</name>
</gene>
<evidence type="ECO:0000313" key="2">
    <source>
        <dbReference type="Proteomes" id="UP001598112"/>
    </source>
</evidence>
<dbReference type="Proteomes" id="UP001598112">
    <property type="component" value="Unassembled WGS sequence"/>
</dbReference>
<dbReference type="RefSeq" id="WP_377978109.1">
    <property type="nucleotide sequence ID" value="NZ_JBBKXY010000001.1"/>
</dbReference>
<keyword evidence="2" id="KW-1185">Reference proteome</keyword>
<dbReference type="EMBL" id="JBBKXY010000001">
    <property type="protein sequence ID" value="MFD3292780.1"/>
    <property type="molecule type" value="Genomic_DNA"/>
</dbReference>
<evidence type="ECO:0000313" key="1">
    <source>
        <dbReference type="EMBL" id="MFD3292780.1"/>
    </source>
</evidence>
<proteinExistence type="predicted"/>
<comment type="caution">
    <text evidence="1">The sequence shown here is derived from an EMBL/GenBank/DDBJ whole genome shotgun (WGS) entry which is preliminary data.</text>
</comment>
<organism evidence="1 2">
    <name type="scientific">Aquirufa originis</name>
    <dbReference type="NCBI Taxonomy" id="3096514"/>
    <lineage>
        <taxon>Bacteria</taxon>
        <taxon>Pseudomonadati</taxon>
        <taxon>Bacteroidota</taxon>
        <taxon>Cytophagia</taxon>
        <taxon>Cytophagales</taxon>
        <taxon>Flectobacillaceae</taxon>
        <taxon>Aquirufa</taxon>
    </lineage>
</organism>